<keyword evidence="2" id="KW-0805">Transcription regulation</keyword>
<dbReference type="InterPro" id="IPR039538">
    <property type="entry name" value="BetI_C"/>
</dbReference>
<feature type="DNA-binding region" description="H-T-H motif" evidence="5">
    <location>
        <begin position="71"/>
        <end position="90"/>
    </location>
</feature>
<dbReference type="AlphaFoldDB" id="A0A1M6ZYI6"/>
<dbReference type="InterPro" id="IPR050109">
    <property type="entry name" value="HTH-type_TetR-like_transc_reg"/>
</dbReference>
<sequence>MTVTTVARCWTDVKIFLDEWSKNPPDGYRDAVTSSAAARLRGRVDKFEQRRRELADAALHTLADLGYARTSLRTIAENTSFSHGLLHYYFADKIELITYCVQRYKAACTERYSVLVAEATTPEELAIACGDGLAATLADAPLMHRLWYDLRNQSMFEEGFRADVAEIDAGLQAMIWDLVRAYAELAGAQPSCTAAEAYALFDGLFLHALQQYLGGAETALDELRQRCRDLLPRLVG</sequence>
<dbReference type="PROSITE" id="PS50977">
    <property type="entry name" value="HTH_TETR_2"/>
    <property type="match status" value="1"/>
</dbReference>
<gene>
    <name evidence="7" type="ORF">SAMN05443637_12561</name>
</gene>
<dbReference type="Gene3D" id="1.10.357.10">
    <property type="entry name" value="Tetracycline Repressor, domain 2"/>
    <property type="match status" value="1"/>
</dbReference>
<dbReference type="PANTHER" id="PTHR30055">
    <property type="entry name" value="HTH-TYPE TRANSCRIPTIONAL REGULATOR RUTR"/>
    <property type="match status" value="1"/>
</dbReference>
<dbReference type="GO" id="GO:0003700">
    <property type="term" value="F:DNA-binding transcription factor activity"/>
    <property type="evidence" value="ECO:0007669"/>
    <property type="project" value="TreeGrafter"/>
</dbReference>
<dbReference type="EMBL" id="FRAP01000025">
    <property type="protein sequence ID" value="SHL35480.1"/>
    <property type="molecule type" value="Genomic_DNA"/>
</dbReference>
<evidence type="ECO:0000256" key="4">
    <source>
        <dbReference type="ARBA" id="ARBA00023163"/>
    </source>
</evidence>
<dbReference type="InterPro" id="IPR036271">
    <property type="entry name" value="Tet_transcr_reg_TetR-rel_C_sf"/>
</dbReference>
<evidence type="ECO:0000256" key="2">
    <source>
        <dbReference type="ARBA" id="ARBA00023015"/>
    </source>
</evidence>
<organism evidence="7 8">
    <name type="scientific">Pseudonocardia thermophila</name>
    <dbReference type="NCBI Taxonomy" id="1848"/>
    <lineage>
        <taxon>Bacteria</taxon>
        <taxon>Bacillati</taxon>
        <taxon>Actinomycetota</taxon>
        <taxon>Actinomycetes</taxon>
        <taxon>Pseudonocardiales</taxon>
        <taxon>Pseudonocardiaceae</taxon>
        <taxon>Pseudonocardia</taxon>
    </lineage>
</organism>
<dbReference type="Proteomes" id="UP000184363">
    <property type="component" value="Unassembled WGS sequence"/>
</dbReference>
<evidence type="ECO:0000256" key="3">
    <source>
        <dbReference type="ARBA" id="ARBA00023125"/>
    </source>
</evidence>
<dbReference type="SUPFAM" id="SSF46689">
    <property type="entry name" value="Homeodomain-like"/>
    <property type="match status" value="1"/>
</dbReference>
<evidence type="ECO:0000256" key="1">
    <source>
        <dbReference type="ARBA" id="ARBA00022491"/>
    </source>
</evidence>
<dbReference type="STRING" id="1848.SAMN05443637_12561"/>
<name>A0A1M6ZYI6_PSETH</name>
<keyword evidence="1" id="KW-0678">Repressor</keyword>
<keyword evidence="4" id="KW-0804">Transcription</keyword>
<dbReference type="SUPFAM" id="SSF48498">
    <property type="entry name" value="Tetracyclin repressor-like, C-terminal domain"/>
    <property type="match status" value="1"/>
</dbReference>
<evidence type="ECO:0000256" key="5">
    <source>
        <dbReference type="PROSITE-ProRule" id="PRU00335"/>
    </source>
</evidence>
<dbReference type="PANTHER" id="PTHR30055:SF234">
    <property type="entry name" value="HTH-TYPE TRANSCRIPTIONAL REGULATOR BETI"/>
    <property type="match status" value="1"/>
</dbReference>
<proteinExistence type="predicted"/>
<keyword evidence="8" id="KW-1185">Reference proteome</keyword>
<dbReference type="Pfam" id="PF13977">
    <property type="entry name" value="TetR_C_6"/>
    <property type="match status" value="1"/>
</dbReference>
<evidence type="ECO:0000313" key="7">
    <source>
        <dbReference type="EMBL" id="SHL35480.1"/>
    </source>
</evidence>
<protein>
    <submittedName>
        <fullName evidence="7">Transcriptional regulator, TetR family</fullName>
    </submittedName>
</protein>
<reference evidence="7" key="1">
    <citation type="submission" date="2016-11" db="EMBL/GenBank/DDBJ databases">
        <authorList>
            <person name="Jaros S."/>
            <person name="Januszkiewicz K."/>
            <person name="Wedrychowicz H."/>
        </authorList>
    </citation>
    <scope>NUCLEOTIDE SEQUENCE [LARGE SCALE GENOMIC DNA]</scope>
    <source>
        <strain evidence="7">DSM 43832</strain>
    </source>
</reference>
<dbReference type="InterPro" id="IPR001647">
    <property type="entry name" value="HTH_TetR"/>
</dbReference>
<keyword evidence="3 5" id="KW-0238">DNA-binding</keyword>
<accession>A0A1M6ZYI6</accession>
<dbReference type="Pfam" id="PF00440">
    <property type="entry name" value="TetR_N"/>
    <property type="match status" value="1"/>
</dbReference>
<feature type="domain" description="HTH tetR-type" evidence="6">
    <location>
        <begin position="48"/>
        <end position="108"/>
    </location>
</feature>
<dbReference type="InterPro" id="IPR009057">
    <property type="entry name" value="Homeodomain-like_sf"/>
</dbReference>
<evidence type="ECO:0000313" key="8">
    <source>
        <dbReference type="Proteomes" id="UP000184363"/>
    </source>
</evidence>
<evidence type="ECO:0000259" key="6">
    <source>
        <dbReference type="PROSITE" id="PS50977"/>
    </source>
</evidence>
<dbReference type="GO" id="GO:0000976">
    <property type="term" value="F:transcription cis-regulatory region binding"/>
    <property type="evidence" value="ECO:0007669"/>
    <property type="project" value="TreeGrafter"/>
</dbReference>